<name>A0A1Y1WHW8_9FUNG</name>
<gene>
    <name evidence="1" type="ORF">DL89DRAFT_207829</name>
</gene>
<dbReference type="PANTHER" id="PTHR31126:SF14">
    <property type="entry name" value="TYROSINE-PROTEIN PHOSPHATASE OCA6-RELATED"/>
    <property type="match status" value="1"/>
</dbReference>
<dbReference type="Proteomes" id="UP000193922">
    <property type="component" value="Unassembled WGS sequence"/>
</dbReference>
<protein>
    <submittedName>
        <fullName evidence="1">Protein-tyrosine phosphatase</fullName>
    </submittedName>
</protein>
<reference evidence="1 2" key="1">
    <citation type="submission" date="2016-07" db="EMBL/GenBank/DDBJ databases">
        <title>Pervasive Adenine N6-methylation of Active Genes in Fungi.</title>
        <authorList>
            <consortium name="DOE Joint Genome Institute"/>
            <person name="Mondo S.J."/>
            <person name="Dannebaum R.O."/>
            <person name="Kuo R.C."/>
            <person name="Labutti K."/>
            <person name="Haridas S."/>
            <person name="Kuo A."/>
            <person name="Salamov A."/>
            <person name="Ahrendt S.R."/>
            <person name="Lipzen A."/>
            <person name="Sullivan W."/>
            <person name="Andreopoulos W.B."/>
            <person name="Clum A."/>
            <person name="Lindquist E."/>
            <person name="Daum C."/>
            <person name="Ramamoorthy G.K."/>
            <person name="Gryganskyi A."/>
            <person name="Culley D."/>
            <person name="Magnuson J.K."/>
            <person name="James T.Y."/>
            <person name="O'Malley M.A."/>
            <person name="Stajich J.E."/>
            <person name="Spatafora J.W."/>
            <person name="Visel A."/>
            <person name="Grigoriev I.V."/>
        </authorList>
    </citation>
    <scope>NUCLEOTIDE SEQUENCE [LARGE SCALE GENOMIC DNA]</scope>
    <source>
        <strain evidence="1 2">ATCC 12442</strain>
    </source>
</reference>
<dbReference type="EMBL" id="MCFD01000002">
    <property type="protein sequence ID" value="ORX73113.1"/>
    <property type="molecule type" value="Genomic_DNA"/>
</dbReference>
<proteinExistence type="predicted"/>
<dbReference type="STRING" id="61395.A0A1Y1WHW8"/>
<feature type="non-terminal residue" evidence="1">
    <location>
        <position position="1"/>
    </location>
</feature>
<keyword evidence="2" id="KW-1185">Reference proteome</keyword>
<feature type="non-terminal residue" evidence="1">
    <location>
        <position position="146"/>
    </location>
</feature>
<dbReference type="AlphaFoldDB" id="A0A1Y1WHW8"/>
<accession>A0A1Y1WHW8</accession>
<dbReference type="InterPro" id="IPR004861">
    <property type="entry name" value="Siw14-like"/>
</dbReference>
<dbReference type="GO" id="GO:0016791">
    <property type="term" value="F:phosphatase activity"/>
    <property type="evidence" value="ECO:0007669"/>
    <property type="project" value="TreeGrafter"/>
</dbReference>
<sequence length="146" mass="16843">LIPPYRFGRVQPELFRGGYPKKRNFRFLRRQQLKTILSLVPSHPDPHLDEFCQAENITRVVIPVASPNENVTVTDDVVSECLALMTDPSKLPMYVHCLDGSNVTGVVIMCLRKLQLWRVASYQNEYLRFEQDGEIISEESEFVEAF</sequence>
<evidence type="ECO:0000313" key="1">
    <source>
        <dbReference type="EMBL" id="ORX73113.1"/>
    </source>
</evidence>
<dbReference type="Pfam" id="PF03162">
    <property type="entry name" value="Y_phosphatase2"/>
    <property type="match status" value="1"/>
</dbReference>
<dbReference type="GeneID" id="63800773"/>
<dbReference type="SUPFAM" id="SSF52799">
    <property type="entry name" value="(Phosphotyrosine protein) phosphatases II"/>
    <property type="match status" value="1"/>
</dbReference>
<evidence type="ECO:0000313" key="2">
    <source>
        <dbReference type="Proteomes" id="UP000193922"/>
    </source>
</evidence>
<dbReference type="OrthoDB" id="6375174at2759"/>
<dbReference type="Gene3D" id="3.90.190.10">
    <property type="entry name" value="Protein tyrosine phosphatase superfamily"/>
    <property type="match status" value="1"/>
</dbReference>
<dbReference type="FunFam" id="3.90.190.10:FF:000084">
    <property type="entry name" value="Tyrosine phospatase-like protein"/>
    <property type="match status" value="1"/>
</dbReference>
<dbReference type="InterPro" id="IPR029021">
    <property type="entry name" value="Prot-tyrosine_phosphatase-like"/>
</dbReference>
<dbReference type="RefSeq" id="XP_040746453.1">
    <property type="nucleotide sequence ID" value="XM_040884125.1"/>
</dbReference>
<dbReference type="PANTHER" id="PTHR31126">
    <property type="entry name" value="TYROSINE-PROTEIN PHOSPHATASE"/>
    <property type="match status" value="1"/>
</dbReference>
<comment type="caution">
    <text evidence="1">The sequence shown here is derived from an EMBL/GenBank/DDBJ whole genome shotgun (WGS) entry which is preliminary data.</text>
</comment>
<organism evidence="1 2">
    <name type="scientific">Linderina pennispora</name>
    <dbReference type="NCBI Taxonomy" id="61395"/>
    <lineage>
        <taxon>Eukaryota</taxon>
        <taxon>Fungi</taxon>
        <taxon>Fungi incertae sedis</taxon>
        <taxon>Zoopagomycota</taxon>
        <taxon>Kickxellomycotina</taxon>
        <taxon>Kickxellomycetes</taxon>
        <taxon>Kickxellales</taxon>
        <taxon>Kickxellaceae</taxon>
        <taxon>Linderina</taxon>
    </lineage>
</organism>